<comment type="caution">
    <text evidence="3">The sequence shown here is derived from an EMBL/GenBank/DDBJ whole genome shotgun (WGS) entry which is preliminary data.</text>
</comment>
<feature type="region of interest" description="Disordered" evidence="1">
    <location>
        <begin position="1"/>
        <end position="42"/>
    </location>
</feature>
<protein>
    <recommendedName>
        <fullName evidence="5">Anti-sigma factor</fullName>
    </recommendedName>
</protein>
<keyword evidence="2" id="KW-0472">Membrane</keyword>
<proteinExistence type="predicted"/>
<accession>A0ABV5R5T9</accession>
<dbReference type="EMBL" id="JBHMCG010000057">
    <property type="protein sequence ID" value="MFB9573210.1"/>
    <property type="molecule type" value="Genomic_DNA"/>
</dbReference>
<reference evidence="3 4" key="1">
    <citation type="submission" date="2024-09" db="EMBL/GenBank/DDBJ databases">
        <authorList>
            <person name="Sun Q."/>
            <person name="Mori K."/>
        </authorList>
    </citation>
    <scope>NUCLEOTIDE SEQUENCE [LARGE SCALE GENOMIC DNA]</scope>
    <source>
        <strain evidence="3 4">JCM 3331</strain>
    </source>
</reference>
<sequence length="237" mass="24868">MDDELRERLRTAAEAHRPDRERMLARIERGMTGTPSARAPRAPRGAMPWLRVAGATAAVCAVLAAGAYAVTSAGGGDPRGKQVAGPPAPLAPASKPSAGGGAPPTEDGPLRVDGAVDPHSNRYWAQSNVTLQTQQPLAGLTVELRIALTGGVNTTGSWRSLPEQDFIASAQEKGGFLVYRWTLKPGRTVPVGTHTFAGQYNHAEGDRDTRGDDVTARAVRTTGQPASVRDDFGPSAD</sequence>
<keyword evidence="4" id="KW-1185">Reference proteome</keyword>
<evidence type="ECO:0000256" key="1">
    <source>
        <dbReference type="SAM" id="MobiDB-lite"/>
    </source>
</evidence>
<name>A0ABV5R5T9_9ACTN</name>
<evidence type="ECO:0000313" key="4">
    <source>
        <dbReference type="Proteomes" id="UP001589710"/>
    </source>
</evidence>
<feature type="transmembrane region" description="Helical" evidence="2">
    <location>
        <begin position="48"/>
        <end position="70"/>
    </location>
</feature>
<keyword evidence="2" id="KW-0812">Transmembrane</keyword>
<feature type="compositionally biased region" description="Basic and acidic residues" evidence="1">
    <location>
        <begin position="108"/>
        <end position="118"/>
    </location>
</feature>
<keyword evidence="2" id="KW-1133">Transmembrane helix</keyword>
<gene>
    <name evidence="3" type="ORF">ACFFTL_12995</name>
</gene>
<evidence type="ECO:0000313" key="3">
    <source>
        <dbReference type="EMBL" id="MFB9573210.1"/>
    </source>
</evidence>
<evidence type="ECO:0000256" key="2">
    <source>
        <dbReference type="SAM" id="Phobius"/>
    </source>
</evidence>
<dbReference type="RefSeq" id="WP_345513753.1">
    <property type="nucleotide sequence ID" value="NZ_BAAAXD010000023.1"/>
</dbReference>
<feature type="compositionally biased region" description="Basic and acidic residues" evidence="1">
    <location>
        <begin position="1"/>
        <end position="29"/>
    </location>
</feature>
<dbReference type="Proteomes" id="UP001589710">
    <property type="component" value="Unassembled WGS sequence"/>
</dbReference>
<feature type="region of interest" description="Disordered" evidence="1">
    <location>
        <begin position="73"/>
        <end position="118"/>
    </location>
</feature>
<evidence type="ECO:0008006" key="5">
    <source>
        <dbReference type="Google" id="ProtNLM"/>
    </source>
</evidence>
<organism evidence="3 4">
    <name type="scientific">Streptomyces yanii</name>
    <dbReference type="NCBI Taxonomy" id="78510"/>
    <lineage>
        <taxon>Bacteria</taxon>
        <taxon>Bacillati</taxon>
        <taxon>Actinomycetota</taxon>
        <taxon>Actinomycetes</taxon>
        <taxon>Kitasatosporales</taxon>
        <taxon>Streptomycetaceae</taxon>
        <taxon>Streptomyces</taxon>
    </lineage>
</organism>